<dbReference type="Proteomes" id="UP000635565">
    <property type="component" value="Unassembled WGS sequence"/>
</dbReference>
<sequence>MSFPEVATPPGILPTGIISPEANLEDHCSLPNGFLKKYRPSPSSAMAFDVRIVLWRLELGLKLLAYHRHDSIPDYFVHISLQFLQSLQEMRNFQ</sequence>
<evidence type="ECO:0000313" key="1">
    <source>
        <dbReference type="EMBL" id="GHO86454.1"/>
    </source>
</evidence>
<evidence type="ECO:0000313" key="2">
    <source>
        <dbReference type="Proteomes" id="UP000635565"/>
    </source>
</evidence>
<name>A0ABQ3VL99_9CHLR</name>
<proteinExistence type="predicted"/>
<reference evidence="1 2" key="1">
    <citation type="journal article" date="2021" name="Int. J. Syst. Evol. Microbiol.">
        <title>Reticulibacter mediterranei gen. nov., sp. nov., within the new family Reticulibacteraceae fam. nov., and Ktedonospora formicarum gen. nov., sp. nov., Ktedonobacter robiniae sp. nov., Dictyobacter formicarum sp. nov. and Dictyobacter arantiisoli sp. nov., belonging to the class Ktedonobacteria.</title>
        <authorList>
            <person name="Yabe S."/>
            <person name="Zheng Y."/>
            <person name="Wang C.M."/>
            <person name="Sakai Y."/>
            <person name="Abe K."/>
            <person name="Yokota A."/>
            <person name="Donadio S."/>
            <person name="Cavaletti L."/>
            <person name="Monciardini P."/>
        </authorList>
    </citation>
    <scope>NUCLEOTIDE SEQUENCE [LARGE SCALE GENOMIC DNA]</scope>
    <source>
        <strain evidence="1 2">SOSP1-9</strain>
    </source>
</reference>
<protein>
    <recommendedName>
        <fullName evidence="3">Transposase DDE domain-containing protein</fullName>
    </recommendedName>
</protein>
<dbReference type="RefSeq" id="WP_236023001.1">
    <property type="nucleotide sequence ID" value="NZ_BNJJ01000012.1"/>
</dbReference>
<gene>
    <name evidence="1" type="ORF">KSZ_44600</name>
</gene>
<accession>A0ABQ3VL99</accession>
<evidence type="ECO:0008006" key="3">
    <source>
        <dbReference type="Google" id="ProtNLM"/>
    </source>
</evidence>
<organism evidence="1 2">
    <name type="scientific">Dictyobacter formicarum</name>
    <dbReference type="NCBI Taxonomy" id="2778368"/>
    <lineage>
        <taxon>Bacteria</taxon>
        <taxon>Bacillati</taxon>
        <taxon>Chloroflexota</taxon>
        <taxon>Ktedonobacteria</taxon>
        <taxon>Ktedonobacterales</taxon>
        <taxon>Dictyobacteraceae</taxon>
        <taxon>Dictyobacter</taxon>
    </lineage>
</organism>
<keyword evidence="2" id="KW-1185">Reference proteome</keyword>
<comment type="caution">
    <text evidence="1">The sequence shown here is derived from an EMBL/GenBank/DDBJ whole genome shotgun (WGS) entry which is preliminary data.</text>
</comment>
<dbReference type="EMBL" id="BNJJ01000012">
    <property type="protein sequence ID" value="GHO86454.1"/>
    <property type="molecule type" value="Genomic_DNA"/>
</dbReference>